<dbReference type="AlphaFoldDB" id="A0A164PPF4"/>
<reference evidence="1 2" key="1">
    <citation type="submission" date="2016-03" db="EMBL/GenBank/DDBJ databases">
        <title>EvidentialGene: Evidence-directed Construction of Genes on Genomes.</title>
        <authorList>
            <person name="Gilbert D.G."/>
            <person name="Choi J.-H."/>
            <person name="Mockaitis K."/>
            <person name="Colbourne J."/>
            <person name="Pfrender M."/>
        </authorList>
    </citation>
    <scope>NUCLEOTIDE SEQUENCE [LARGE SCALE GENOMIC DNA]</scope>
    <source>
        <strain evidence="1 2">Xinb3</strain>
        <tissue evidence="1">Complete organism</tissue>
    </source>
</reference>
<proteinExistence type="predicted"/>
<evidence type="ECO:0000313" key="1">
    <source>
        <dbReference type="EMBL" id="KZS07023.1"/>
    </source>
</evidence>
<dbReference type="EMBL" id="LRGB01002580">
    <property type="protein sequence ID" value="KZS07023.1"/>
    <property type="molecule type" value="Genomic_DNA"/>
</dbReference>
<name>A0A164PPF4_9CRUS</name>
<evidence type="ECO:0000313" key="2">
    <source>
        <dbReference type="Proteomes" id="UP000076858"/>
    </source>
</evidence>
<organism evidence="1 2">
    <name type="scientific">Daphnia magna</name>
    <dbReference type="NCBI Taxonomy" id="35525"/>
    <lineage>
        <taxon>Eukaryota</taxon>
        <taxon>Metazoa</taxon>
        <taxon>Ecdysozoa</taxon>
        <taxon>Arthropoda</taxon>
        <taxon>Crustacea</taxon>
        <taxon>Branchiopoda</taxon>
        <taxon>Diplostraca</taxon>
        <taxon>Cladocera</taxon>
        <taxon>Anomopoda</taxon>
        <taxon>Daphniidae</taxon>
        <taxon>Daphnia</taxon>
    </lineage>
</organism>
<comment type="caution">
    <text evidence="1">The sequence shown here is derived from an EMBL/GenBank/DDBJ whole genome shotgun (WGS) entry which is preliminary data.</text>
</comment>
<accession>A0A164PPF4</accession>
<gene>
    <name evidence="1" type="ORF">APZ42_029588</name>
</gene>
<protein>
    <submittedName>
        <fullName evidence="1">Uncharacterized protein</fullName>
    </submittedName>
</protein>
<keyword evidence="2" id="KW-1185">Reference proteome</keyword>
<sequence length="69" mass="7682">MNGHSRGTVGMEALGAACGHLHQEVNATAPYGQRVRFDHQSKRRPKIHGDAVSDYSTPNPDFKNLFFEK</sequence>
<dbReference type="Proteomes" id="UP000076858">
    <property type="component" value="Unassembled WGS sequence"/>
</dbReference>